<sequence>MKKILLFAALVAASATAVAADGSAGISLHAFTPPAGDAAVGFLREVFGSVIDTIAASGDAQGGAVNSTLGAMLQPFNSAVLFVGMLYMVYTTVKGTVDSAHDGEFLGSKMSSVWVPLRAVAGSGMLLPVASGYSLIQVLVLWLAIQGAGIGDAVLSGGLDYVAENNMVSQPNLPSTRALAASILRAETCAAAMNQQYKASGRATRITEQEHAATVTNGGEVSMGQGLAAGVAAGPLGAIASAASDLSNATYTVTAYEWAANDNSYQNPAVCGSLTWQESAASSKGSGSSAVSKSALMQAHDQAVRQMMTDLRPVADQIVAGQKPAVGALDAAANRYQTTLTTAAKSAMDAAQNNTRSDFITLAKASGWIFVGTWYNHLIQLNDAMQSALNTLPQSAPVTIDDKEVGPVLTNYHDALLVLDEYSKNGADAVQQAYDEQAKADVKIPRSWADLERLLSRPAQGAINKFTQLLAGSNLSHVGQVKAVGDTIVGGAEAIVATMFTVSGVGDSNASKLTIGNIFNIGSALASISGVLTSIVMIVLGAGLVCAYYVPMIPYICGVSAVVKWLVLCFESVIAAQIWGVAHAHPEGHDAVGQAGPGYMLALGLTLRPALTVLGFFGSIWLAQPITGFVNLTYMTAVSGAEHNSFTGLVGFMAYVAIYALIMTTVIHSVFALTNWVPDNVLRWVGGRLAAEGIADREPGEAGHRFEDGVKTARQGIGQGAGRAAAEAAKLDTPSSGVAGSGQPLTDLMPNNHLTGGTFD</sequence>
<feature type="transmembrane region" description="Helical" evidence="2">
    <location>
        <begin position="646"/>
        <end position="671"/>
    </location>
</feature>
<organism evidence="4 5">
    <name type="scientific">Paraburkholderia ultramafica</name>
    <dbReference type="NCBI Taxonomy" id="1544867"/>
    <lineage>
        <taxon>Bacteria</taxon>
        <taxon>Pseudomonadati</taxon>
        <taxon>Pseudomonadota</taxon>
        <taxon>Betaproteobacteria</taxon>
        <taxon>Burkholderiales</taxon>
        <taxon>Burkholderiaceae</taxon>
        <taxon>Paraburkholderia</taxon>
    </lineage>
</organism>
<evidence type="ECO:0000313" key="4">
    <source>
        <dbReference type="EMBL" id="CAB3805372.1"/>
    </source>
</evidence>
<proteinExistence type="predicted"/>
<dbReference type="InterPro" id="IPR027628">
    <property type="entry name" value="DotA_TraY"/>
</dbReference>
<keyword evidence="2" id="KW-0472">Membrane</keyword>
<protein>
    <recommendedName>
        <fullName evidence="6">Conjugal transfer/type IV secretion protein DotA/TraY</fullName>
    </recommendedName>
</protein>
<feature type="region of interest" description="Disordered" evidence="1">
    <location>
        <begin position="724"/>
        <end position="760"/>
    </location>
</feature>
<gene>
    <name evidence="4" type="ORF">LMG28614_06193</name>
</gene>
<evidence type="ECO:0000256" key="2">
    <source>
        <dbReference type="SAM" id="Phobius"/>
    </source>
</evidence>
<dbReference type="NCBIfam" id="TIGR04346">
    <property type="entry name" value="DotA_TraY"/>
    <property type="match status" value="1"/>
</dbReference>
<reference evidence="4 5" key="1">
    <citation type="submission" date="2020-04" db="EMBL/GenBank/DDBJ databases">
        <authorList>
            <person name="De Canck E."/>
        </authorList>
    </citation>
    <scope>NUCLEOTIDE SEQUENCE [LARGE SCALE GENOMIC DNA]</scope>
    <source>
        <strain evidence="4 5">LMG 28614</strain>
    </source>
</reference>
<keyword evidence="3" id="KW-0732">Signal</keyword>
<accession>A0A6S7BW70</accession>
<dbReference type="RefSeq" id="WP_175153134.1">
    <property type="nucleotide sequence ID" value="NZ_CADIKK010000041.1"/>
</dbReference>
<evidence type="ECO:0000313" key="5">
    <source>
        <dbReference type="Proteomes" id="UP000494365"/>
    </source>
</evidence>
<dbReference type="AlphaFoldDB" id="A0A6S7BW70"/>
<dbReference type="Proteomes" id="UP000494365">
    <property type="component" value="Unassembled WGS sequence"/>
</dbReference>
<feature type="transmembrane region" description="Helical" evidence="2">
    <location>
        <begin position="610"/>
        <end position="634"/>
    </location>
</feature>
<evidence type="ECO:0008006" key="6">
    <source>
        <dbReference type="Google" id="ProtNLM"/>
    </source>
</evidence>
<keyword evidence="5" id="KW-1185">Reference proteome</keyword>
<evidence type="ECO:0000256" key="1">
    <source>
        <dbReference type="SAM" id="MobiDB-lite"/>
    </source>
</evidence>
<name>A0A6S7BW70_9BURK</name>
<feature type="signal peptide" evidence="3">
    <location>
        <begin position="1"/>
        <end position="19"/>
    </location>
</feature>
<keyword evidence="2" id="KW-0812">Transmembrane</keyword>
<feature type="transmembrane region" description="Helical" evidence="2">
    <location>
        <begin position="524"/>
        <end position="550"/>
    </location>
</feature>
<dbReference type="EMBL" id="CADIKK010000041">
    <property type="protein sequence ID" value="CAB3805372.1"/>
    <property type="molecule type" value="Genomic_DNA"/>
</dbReference>
<evidence type="ECO:0000256" key="3">
    <source>
        <dbReference type="SAM" id="SignalP"/>
    </source>
</evidence>
<feature type="transmembrane region" description="Helical" evidence="2">
    <location>
        <begin position="562"/>
        <end position="582"/>
    </location>
</feature>
<keyword evidence="2" id="KW-1133">Transmembrane helix</keyword>
<feature type="chain" id="PRO_5029009009" description="Conjugal transfer/type IV secretion protein DotA/TraY" evidence="3">
    <location>
        <begin position="20"/>
        <end position="760"/>
    </location>
</feature>